<dbReference type="Gene3D" id="3.40.50.720">
    <property type="entry name" value="NAD(P)-binding Rossmann-like Domain"/>
    <property type="match status" value="1"/>
</dbReference>
<name>A0ABS4BR03_9FLAO</name>
<dbReference type="Proteomes" id="UP000670776">
    <property type="component" value="Unassembled WGS sequence"/>
</dbReference>
<evidence type="ECO:0000313" key="3">
    <source>
        <dbReference type="EMBL" id="MBP0902456.1"/>
    </source>
</evidence>
<comment type="caution">
    <text evidence="3">The sequence shown here is derived from an EMBL/GenBank/DDBJ whole genome shotgun (WGS) entry which is preliminary data.</text>
</comment>
<accession>A0ABS4BR03</accession>
<proteinExistence type="inferred from homology"/>
<organism evidence="3 4">
    <name type="scientific">Mariniflexile gromovii</name>
    <dbReference type="NCBI Taxonomy" id="362523"/>
    <lineage>
        <taxon>Bacteria</taxon>
        <taxon>Pseudomonadati</taxon>
        <taxon>Bacteroidota</taxon>
        <taxon>Flavobacteriia</taxon>
        <taxon>Flavobacteriales</taxon>
        <taxon>Flavobacteriaceae</taxon>
        <taxon>Mariniflexile</taxon>
    </lineage>
</organism>
<evidence type="ECO:0000313" key="4">
    <source>
        <dbReference type="Proteomes" id="UP000670776"/>
    </source>
</evidence>
<dbReference type="InterPro" id="IPR036291">
    <property type="entry name" value="NAD(P)-bd_dom_sf"/>
</dbReference>
<dbReference type="InterPro" id="IPR003869">
    <property type="entry name" value="Polysac_CapD-like"/>
</dbReference>
<gene>
    <name evidence="3" type="ORF">J8H85_01335</name>
</gene>
<sequence>MTQTTQIHIKQLIENSGVMHSNGNSKQPFEQFDFSNETILITGAAGSIGSELARHILVCDYKKMILIDIAESPLYNLIKEFENEDSNKIEYLLLNINEIESAEFLFETYKPTLVFHAAAYKHVPLMESHPYEAVKTNILATKLLADLAIKYDVRKFIFISTDKAVNPISVMGMSKHIAENYIKKLAIKSNTQFAITRFGNIIGSSGSVLPLFKKQIDAGLPLTITSKTVARYFIDKHKACNLILKIATFDELEGSLFTFNMGEPVKLMDLAKCLINNYANNNSVKIKITGLRPGEKHDEDIISEDELLVATPDKDILLVIQKNNKKPKEVDLSSLLNITPYQSPLEIKNILINHI</sequence>
<keyword evidence="4" id="KW-1185">Reference proteome</keyword>
<comment type="similarity">
    <text evidence="1">Belongs to the polysaccharide synthase family.</text>
</comment>
<dbReference type="SUPFAM" id="SSF51735">
    <property type="entry name" value="NAD(P)-binding Rossmann-fold domains"/>
    <property type="match status" value="1"/>
</dbReference>
<dbReference type="RefSeq" id="WP_209651885.1">
    <property type="nucleotide sequence ID" value="NZ_JAGJCB010000001.1"/>
</dbReference>
<protein>
    <submittedName>
        <fullName evidence="3">SDR family NAD(P)-dependent oxidoreductase</fullName>
    </submittedName>
</protein>
<reference evidence="3 4" key="1">
    <citation type="submission" date="2021-04" db="EMBL/GenBank/DDBJ databases">
        <title>Mariniflexile gromovii gen. nov., sp. nov., a gliding bacterium isolated from the sea urchin Strongylocentrotus intermedius.</title>
        <authorList>
            <person name="Ko S."/>
            <person name="Le V."/>
            <person name="Ahn C.-Y."/>
            <person name="Oh H.-M."/>
        </authorList>
    </citation>
    <scope>NUCLEOTIDE SEQUENCE [LARGE SCALE GENOMIC DNA]</scope>
    <source>
        <strain evidence="3 4">KCTC 12570</strain>
    </source>
</reference>
<dbReference type="PANTHER" id="PTHR43318">
    <property type="entry name" value="UDP-N-ACETYLGLUCOSAMINE 4,6-DEHYDRATASE"/>
    <property type="match status" value="1"/>
</dbReference>
<dbReference type="EMBL" id="JAGJCB010000001">
    <property type="protein sequence ID" value="MBP0902456.1"/>
    <property type="molecule type" value="Genomic_DNA"/>
</dbReference>
<dbReference type="Pfam" id="PF02719">
    <property type="entry name" value="Polysacc_synt_2"/>
    <property type="match status" value="1"/>
</dbReference>
<feature type="domain" description="Polysaccharide biosynthesis protein CapD-like" evidence="2">
    <location>
        <begin position="39"/>
        <end position="317"/>
    </location>
</feature>
<dbReference type="PANTHER" id="PTHR43318:SF1">
    <property type="entry name" value="POLYSACCHARIDE BIOSYNTHESIS PROTEIN EPSC-RELATED"/>
    <property type="match status" value="1"/>
</dbReference>
<dbReference type="InterPro" id="IPR051203">
    <property type="entry name" value="Polysaccharide_Synthase-Rel"/>
</dbReference>
<evidence type="ECO:0000259" key="2">
    <source>
        <dbReference type="Pfam" id="PF02719"/>
    </source>
</evidence>
<dbReference type="CDD" id="cd05237">
    <property type="entry name" value="UDP_invert_4-6DH_SDR_e"/>
    <property type="match status" value="1"/>
</dbReference>
<evidence type="ECO:0000256" key="1">
    <source>
        <dbReference type="ARBA" id="ARBA00007430"/>
    </source>
</evidence>